<dbReference type="Proteomes" id="UP001321475">
    <property type="component" value="Chromosome"/>
</dbReference>
<evidence type="ECO:0000313" key="2">
    <source>
        <dbReference type="EMBL" id="BDZ41624.1"/>
    </source>
</evidence>
<accession>A0ABN6X9X0</accession>
<sequence length="145" mass="15009">MSAARHAGHAPRVVGARVAVLTGDHAPELAARLSTGSDVRINLEALAAALGDTAAPHVRHVALGALAGALERATRLREPVMVWIIHPDPSPEVLEDYHRRGFALLGPRAVVGDAGPRVGAGAPTEALSKPHGPAMMHGAHDTGRH</sequence>
<keyword evidence="3" id="KW-1185">Reference proteome</keyword>
<dbReference type="RefSeq" id="WP_286218735.1">
    <property type="nucleotide sequence ID" value="NZ_AP027729.1"/>
</dbReference>
<evidence type="ECO:0000313" key="3">
    <source>
        <dbReference type="Proteomes" id="UP001321475"/>
    </source>
</evidence>
<protein>
    <submittedName>
        <fullName evidence="2">Uncharacterized protein</fullName>
    </submittedName>
</protein>
<evidence type="ECO:0000256" key="1">
    <source>
        <dbReference type="SAM" id="MobiDB-lite"/>
    </source>
</evidence>
<organism evidence="2 3">
    <name type="scientific">Paraoerskovia sediminicola</name>
    <dbReference type="NCBI Taxonomy" id="1138587"/>
    <lineage>
        <taxon>Bacteria</taxon>
        <taxon>Bacillati</taxon>
        <taxon>Actinomycetota</taxon>
        <taxon>Actinomycetes</taxon>
        <taxon>Micrococcales</taxon>
        <taxon>Cellulomonadaceae</taxon>
        <taxon>Paraoerskovia</taxon>
    </lineage>
</organism>
<proteinExistence type="predicted"/>
<feature type="region of interest" description="Disordered" evidence="1">
    <location>
        <begin position="115"/>
        <end position="145"/>
    </location>
</feature>
<dbReference type="EMBL" id="AP027729">
    <property type="protein sequence ID" value="BDZ41624.1"/>
    <property type="molecule type" value="Genomic_DNA"/>
</dbReference>
<reference evidence="3" key="1">
    <citation type="journal article" date="2019" name="Int. J. Syst. Evol. Microbiol.">
        <title>The Global Catalogue of Microorganisms (GCM) 10K type strain sequencing project: providing services to taxonomists for standard genome sequencing and annotation.</title>
        <authorList>
            <consortium name="The Broad Institute Genomics Platform"/>
            <consortium name="The Broad Institute Genome Sequencing Center for Infectious Disease"/>
            <person name="Wu L."/>
            <person name="Ma J."/>
        </authorList>
    </citation>
    <scope>NUCLEOTIDE SEQUENCE [LARGE SCALE GENOMIC DNA]</scope>
    <source>
        <strain evidence="3">NBRC 108565</strain>
    </source>
</reference>
<gene>
    <name evidence="2" type="ORF">GCM10025865_09230</name>
</gene>
<name>A0ABN6X9X0_9CELL</name>